<reference evidence="1 2" key="1">
    <citation type="submission" date="2021-02" db="EMBL/GenBank/DDBJ databases">
        <title>Bacillus sp. RD4P76, an endophyte from a halophyte.</title>
        <authorList>
            <person name="Sun J.-Q."/>
        </authorList>
    </citation>
    <scope>NUCLEOTIDE SEQUENCE [LARGE SCALE GENOMIC DNA]</scope>
    <source>
        <strain evidence="1 2">RD4P76</strain>
    </source>
</reference>
<dbReference type="Pfam" id="PF13671">
    <property type="entry name" value="AAA_33"/>
    <property type="match status" value="1"/>
</dbReference>
<evidence type="ECO:0000313" key="2">
    <source>
        <dbReference type="Proteomes" id="UP001518925"/>
    </source>
</evidence>
<gene>
    <name evidence="1" type="ORF">JR050_17690</name>
</gene>
<keyword evidence="2" id="KW-1185">Reference proteome</keyword>
<organism evidence="1 2">
    <name type="scientific">Bacillus suaedaesalsae</name>
    <dbReference type="NCBI Taxonomy" id="2810349"/>
    <lineage>
        <taxon>Bacteria</taxon>
        <taxon>Bacillati</taxon>
        <taxon>Bacillota</taxon>
        <taxon>Bacilli</taxon>
        <taxon>Bacillales</taxon>
        <taxon>Bacillaceae</taxon>
        <taxon>Bacillus</taxon>
    </lineage>
</organism>
<dbReference type="SUPFAM" id="SSF52540">
    <property type="entry name" value="P-loop containing nucleoside triphosphate hydrolases"/>
    <property type="match status" value="1"/>
</dbReference>
<evidence type="ECO:0000313" key="1">
    <source>
        <dbReference type="EMBL" id="MBM6619497.1"/>
    </source>
</evidence>
<dbReference type="Proteomes" id="UP001518925">
    <property type="component" value="Unassembled WGS sequence"/>
</dbReference>
<sequence length="173" mass="19859">MFFLQMAGFPGTGKSTLAKQIGLLTNAIVLDHDVVKTAILEDRDEHMDSNKAGKMAYKVEWALTDYHLSQGKSVVLDSPCFYTEGLVRGMQLAKKYSVKYKYIECYLDDFHEVNRRLQNRDRLLSQIEKVESKDYFQKALVNSKKPENGMFLVIDTSSPLISYIQKAITYLKE</sequence>
<dbReference type="InterPro" id="IPR027417">
    <property type="entry name" value="P-loop_NTPase"/>
</dbReference>
<name>A0ABS2DMC1_9BACI</name>
<dbReference type="RefSeq" id="WP_204204974.1">
    <property type="nucleotide sequence ID" value="NZ_JAFELM010000043.1"/>
</dbReference>
<protein>
    <submittedName>
        <fullName evidence="1">AAA family ATPase</fullName>
    </submittedName>
</protein>
<dbReference type="PANTHER" id="PTHR37807:SF3">
    <property type="entry name" value="OS07G0160300 PROTEIN"/>
    <property type="match status" value="1"/>
</dbReference>
<dbReference type="PANTHER" id="PTHR37807">
    <property type="entry name" value="OS07G0160300 PROTEIN"/>
    <property type="match status" value="1"/>
</dbReference>
<proteinExistence type="predicted"/>
<accession>A0ABS2DMC1</accession>
<dbReference type="Gene3D" id="3.40.50.300">
    <property type="entry name" value="P-loop containing nucleotide triphosphate hydrolases"/>
    <property type="match status" value="1"/>
</dbReference>
<dbReference type="EMBL" id="JAFELM010000043">
    <property type="protein sequence ID" value="MBM6619497.1"/>
    <property type="molecule type" value="Genomic_DNA"/>
</dbReference>
<comment type="caution">
    <text evidence="1">The sequence shown here is derived from an EMBL/GenBank/DDBJ whole genome shotgun (WGS) entry which is preliminary data.</text>
</comment>